<name>Q5ZVX5_LEGPH</name>
<organism evidence="1 2">
    <name type="scientific">Legionella pneumophila subsp. pneumophila (strain Philadelphia 1 / ATCC 33152 / DSM 7513)</name>
    <dbReference type="NCBI Taxonomy" id="272624"/>
    <lineage>
        <taxon>Bacteria</taxon>
        <taxon>Pseudomonadati</taxon>
        <taxon>Pseudomonadota</taxon>
        <taxon>Gammaproteobacteria</taxon>
        <taxon>Legionellales</taxon>
        <taxon>Legionellaceae</taxon>
        <taxon>Legionella</taxon>
    </lineage>
</organism>
<dbReference type="HOGENOM" id="CLU_3044878_0_0_6"/>
<keyword evidence="2" id="KW-1185">Reference proteome</keyword>
<dbReference type="EMBL" id="AE017354">
    <property type="protein sequence ID" value="AAU27396.1"/>
    <property type="molecule type" value="Genomic_DNA"/>
</dbReference>
<gene>
    <name evidence="1" type="ordered locus">lpg1313</name>
</gene>
<dbReference type="Proteomes" id="UP000000609">
    <property type="component" value="Chromosome"/>
</dbReference>
<dbReference type="PaxDb" id="272624-lpg1313"/>
<dbReference type="PATRIC" id="fig|272624.6.peg.1381"/>
<reference evidence="1 2" key="1">
    <citation type="journal article" date="2004" name="Science">
        <title>The genomic sequence of the accidental pathogen Legionella pneumophila.</title>
        <authorList>
            <person name="Chien M."/>
            <person name="Morozova I."/>
            <person name="Shi S."/>
            <person name="Sheng H."/>
            <person name="Chen J."/>
            <person name="Gomez S.M."/>
            <person name="Asamani G."/>
            <person name="Hill K."/>
            <person name="Nuara J."/>
            <person name="Feder M."/>
            <person name="Rineer J."/>
            <person name="Greenberg J.J."/>
            <person name="Steshenko V."/>
            <person name="Park S.H."/>
            <person name="Zhao B."/>
            <person name="Teplitskaya E."/>
            <person name="Edwards J.R."/>
            <person name="Pampou S."/>
            <person name="Georghiou A."/>
            <person name="Chou I.C."/>
            <person name="Iannuccilli W."/>
            <person name="Ulz M.E."/>
            <person name="Kim D.H."/>
            <person name="Geringer-Sameth A."/>
            <person name="Goldsberry C."/>
            <person name="Morozov P."/>
            <person name="Fischer S.G."/>
            <person name="Segal G."/>
            <person name="Qu X."/>
            <person name="Rzhetsky A."/>
            <person name="Zhang P."/>
            <person name="Cayanis E."/>
            <person name="De Jong P.J."/>
            <person name="Ju J."/>
            <person name="Kalachikov S."/>
            <person name="Shuman H.A."/>
            <person name="Russo J.J."/>
        </authorList>
    </citation>
    <scope>NUCLEOTIDE SEQUENCE [LARGE SCALE GENOMIC DNA]</scope>
    <source>
        <strain evidence="2">Philadelphia 1 / ATCC 33152 / DSM 7513</strain>
    </source>
</reference>
<protein>
    <submittedName>
        <fullName evidence="1">Transposase</fullName>
    </submittedName>
</protein>
<dbReference type="OrthoDB" id="5620529at2"/>
<evidence type="ECO:0000313" key="1">
    <source>
        <dbReference type="EMBL" id="AAU27396.1"/>
    </source>
</evidence>
<accession>Q5ZVX5</accession>
<sequence>MKGNKMLAATVEIFCDIDDFCKAWFKEMSPYLLPLPNRKRQRPCRLSASEIKIILSLTE</sequence>
<dbReference type="KEGG" id="lpn:lpg1313"/>
<proteinExistence type="predicted"/>
<dbReference type="AlphaFoldDB" id="Q5ZVX5"/>
<evidence type="ECO:0000313" key="2">
    <source>
        <dbReference type="Proteomes" id="UP000000609"/>
    </source>
</evidence>